<name>A0A3Q1B9I2_AMPOC</name>
<organism evidence="6 7">
    <name type="scientific">Amphiprion ocellaris</name>
    <name type="common">Clown anemonefish</name>
    <dbReference type="NCBI Taxonomy" id="80972"/>
    <lineage>
        <taxon>Eukaryota</taxon>
        <taxon>Metazoa</taxon>
        <taxon>Chordata</taxon>
        <taxon>Craniata</taxon>
        <taxon>Vertebrata</taxon>
        <taxon>Euteleostomi</taxon>
        <taxon>Actinopterygii</taxon>
        <taxon>Neopterygii</taxon>
        <taxon>Teleostei</taxon>
        <taxon>Neoteleostei</taxon>
        <taxon>Acanthomorphata</taxon>
        <taxon>Ovalentaria</taxon>
        <taxon>Pomacentridae</taxon>
        <taxon>Amphiprion</taxon>
    </lineage>
</organism>
<feature type="domain" description="Ig-like" evidence="5">
    <location>
        <begin position="385"/>
        <end position="463"/>
    </location>
</feature>
<dbReference type="CDD" id="cd00096">
    <property type="entry name" value="Ig"/>
    <property type="match status" value="1"/>
</dbReference>
<feature type="domain" description="Ig-like" evidence="5">
    <location>
        <begin position="97"/>
        <end position="186"/>
    </location>
</feature>
<dbReference type="InterPro" id="IPR013098">
    <property type="entry name" value="Ig_I-set"/>
</dbReference>
<dbReference type="Gene3D" id="2.60.40.10">
    <property type="entry name" value="Immunoglobulins"/>
    <property type="match status" value="5"/>
</dbReference>
<dbReference type="InterPro" id="IPR036179">
    <property type="entry name" value="Ig-like_dom_sf"/>
</dbReference>
<dbReference type="PANTHER" id="PTHR44337">
    <property type="entry name" value="CARCINOEMBRYONIC ANTIGEN-RELATED CELL ADHESION MOLECULE 8"/>
    <property type="match status" value="1"/>
</dbReference>
<accession>A0A3Q1B9I2</accession>
<evidence type="ECO:0000313" key="7">
    <source>
        <dbReference type="Proteomes" id="UP001501940"/>
    </source>
</evidence>
<dbReference type="PANTHER" id="PTHR44337:SF16">
    <property type="entry name" value="CARCINOEMBRYONIC ANTIGEN-RELATED CELL ADHESION MOLECULE 20-LIKE-RELATED"/>
    <property type="match status" value="1"/>
</dbReference>
<evidence type="ECO:0000313" key="6">
    <source>
        <dbReference type="Ensembl" id="ENSAOCP00000006661.2"/>
    </source>
</evidence>
<evidence type="ECO:0000256" key="4">
    <source>
        <dbReference type="ARBA" id="ARBA00023319"/>
    </source>
</evidence>
<reference evidence="6 7" key="1">
    <citation type="submission" date="2022-01" db="EMBL/GenBank/DDBJ databases">
        <title>A chromosome-scale genome assembly of the false clownfish, Amphiprion ocellaris.</title>
        <authorList>
            <person name="Ryu T."/>
        </authorList>
    </citation>
    <scope>NUCLEOTIDE SEQUENCE [LARGE SCALE GENOMIC DNA]</scope>
</reference>
<feature type="domain" description="Ig-like" evidence="5">
    <location>
        <begin position="287"/>
        <end position="361"/>
    </location>
</feature>
<keyword evidence="2" id="KW-1015">Disulfide bond</keyword>
<dbReference type="InterPro" id="IPR052598">
    <property type="entry name" value="IgSF_CEA-related"/>
</dbReference>
<keyword evidence="1" id="KW-0732">Signal</keyword>
<dbReference type="AlphaFoldDB" id="A0A3Q1B9I2"/>
<dbReference type="InterPro" id="IPR013151">
    <property type="entry name" value="Immunoglobulin_dom"/>
</dbReference>
<keyword evidence="3" id="KW-0325">Glycoprotein</keyword>
<feature type="domain" description="Ig-like" evidence="5">
    <location>
        <begin position="190"/>
        <end position="271"/>
    </location>
</feature>
<evidence type="ECO:0000256" key="1">
    <source>
        <dbReference type="ARBA" id="ARBA00022729"/>
    </source>
</evidence>
<evidence type="ECO:0000259" key="5">
    <source>
        <dbReference type="PROSITE" id="PS50835"/>
    </source>
</evidence>
<dbReference type="GeneTree" id="ENSGT01100000263479"/>
<dbReference type="Pfam" id="PF13927">
    <property type="entry name" value="Ig_3"/>
    <property type="match status" value="2"/>
</dbReference>
<dbReference type="STRING" id="80972.ENSAOCP00000006661"/>
<dbReference type="OMA" id="WENSENY"/>
<dbReference type="InterPro" id="IPR003598">
    <property type="entry name" value="Ig_sub2"/>
</dbReference>
<dbReference type="Ensembl" id="ENSAOCT00000004190.2">
    <property type="protein sequence ID" value="ENSAOCP00000006661.2"/>
    <property type="gene ID" value="ENSAOCG00000010296.2"/>
</dbReference>
<keyword evidence="7" id="KW-1185">Reference proteome</keyword>
<dbReference type="InterPro" id="IPR007110">
    <property type="entry name" value="Ig-like_dom"/>
</dbReference>
<dbReference type="SUPFAM" id="SSF48726">
    <property type="entry name" value="Immunoglobulin"/>
    <property type="match status" value="5"/>
</dbReference>
<dbReference type="PROSITE" id="PS50835">
    <property type="entry name" value="IG_LIKE"/>
    <property type="match status" value="4"/>
</dbReference>
<dbReference type="InterPro" id="IPR013783">
    <property type="entry name" value="Ig-like_fold"/>
</dbReference>
<dbReference type="SMART" id="SM00408">
    <property type="entry name" value="IGc2"/>
    <property type="match status" value="4"/>
</dbReference>
<reference evidence="6" key="3">
    <citation type="submission" date="2025-09" db="UniProtKB">
        <authorList>
            <consortium name="Ensembl"/>
        </authorList>
    </citation>
    <scope>IDENTIFICATION</scope>
</reference>
<dbReference type="SMART" id="SM00409">
    <property type="entry name" value="IG"/>
    <property type="match status" value="5"/>
</dbReference>
<dbReference type="Pfam" id="PF00047">
    <property type="entry name" value="ig"/>
    <property type="match status" value="1"/>
</dbReference>
<dbReference type="Pfam" id="PF07679">
    <property type="entry name" value="I-set"/>
    <property type="match status" value="1"/>
</dbReference>
<evidence type="ECO:0000256" key="3">
    <source>
        <dbReference type="ARBA" id="ARBA00023180"/>
    </source>
</evidence>
<reference evidence="6" key="2">
    <citation type="submission" date="2025-08" db="UniProtKB">
        <authorList>
            <consortium name="Ensembl"/>
        </authorList>
    </citation>
    <scope>IDENTIFICATION</scope>
</reference>
<keyword evidence="4" id="KW-0393">Immunoglobulin domain</keyword>
<evidence type="ECO:0000256" key="2">
    <source>
        <dbReference type="ARBA" id="ARBA00023157"/>
    </source>
</evidence>
<sequence>MSLSGLTEGAGVLPDGPLNATVNGTFLFTTSLTPTEKPFMSVNWFFGVNNIITSYAASNTTPPEYEGRITLFLSTGSLELRSLTDADSGEYIINITPPVSNVAVHPKSADLVEFSSVILSCTSFGSSISFLWLNDTSEVTASDRVHLTDGGSTLTIVNVTRYDQQPFRCHVFNPVSNDTSEPVNIIIIGPENTNLLLSPSEEYFAEGSDVRLFCSTESRPPAQFMWFLNGESLPHSEPELNLTNIQMNNTGNYSCQAFNDKTMRNETSQLTAISVLALISKATIRSPAAILIEDRSSTNLTCEASGSITTRVWIKDGHPLLPSDRVSFSMDNRTVFIQPVHSSNHGTYQCQVSNPVNSNLTKNLITDLNFVTLTQYVSFIRTVGPHNISIIGPSAAPPGYRVALLCTTASVPPANFSWMFNGNETHVNNSLYVIERLDAEDTGNYTCTARNMVTMMENSTVMSLKGKIGSSCTAPCWSFLVLVISALTLREFK</sequence>
<protein>
    <recommendedName>
        <fullName evidence="5">Ig-like domain-containing protein</fullName>
    </recommendedName>
</protein>
<proteinExistence type="predicted"/>
<dbReference type="Proteomes" id="UP001501940">
    <property type="component" value="Chromosome 9"/>
</dbReference>
<dbReference type="InterPro" id="IPR003599">
    <property type="entry name" value="Ig_sub"/>
</dbReference>